<dbReference type="AlphaFoldDB" id="A0A3L7J662"/>
<dbReference type="OrthoDB" id="3826692at2"/>
<reference evidence="3 4" key="1">
    <citation type="submission" date="2018-10" db="EMBL/GenBank/DDBJ databases">
        <authorList>
            <person name="Li J."/>
        </authorList>
    </citation>
    <scope>NUCLEOTIDE SEQUENCE [LARGE SCALE GENOMIC DNA]</scope>
    <source>
        <strain evidence="3 4">ZD1-4</strain>
    </source>
</reference>
<protein>
    <recommendedName>
        <fullName evidence="2">PH domain-containing protein</fullName>
    </recommendedName>
</protein>
<proteinExistence type="predicted"/>
<dbReference type="InterPro" id="IPR057446">
    <property type="entry name" value="PH_bac"/>
</dbReference>
<feature type="domain" description="PH" evidence="2">
    <location>
        <begin position="48"/>
        <end position="157"/>
    </location>
</feature>
<gene>
    <name evidence="3" type="ORF">D9V28_04620</name>
</gene>
<organism evidence="3 4">
    <name type="scientific">Mycetocola zhadangensis</name>
    <dbReference type="NCBI Taxonomy" id="1164595"/>
    <lineage>
        <taxon>Bacteria</taxon>
        <taxon>Bacillati</taxon>
        <taxon>Actinomycetota</taxon>
        <taxon>Actinomycetes</taxon>
        <taxon>Micrococcales</taxon>
        <taxon>Microbacteriaceae</taxon>
        <taxon>Mycetocola</taxon>
    </lineage>
</organism>
<dbReference type="Pfam" id="PF25362">
    <property type="entry name" value="bPH_11"/>
    <property type="match status" value="1"/>
</dbReference>
<dbReference type="RefSeq" id="WP_121658482.1">
    <property type="nucleotide sequence ID" value="NZ_BMEK01000001.1"/>
</dbReference>
<evidence type="ECO:0000259" key="2">
    <source>
        <dbReference type="Pfam" id="PF25362"/>
    </source>
</evidence>
<evidence type="ECO:0000256" key="1">
    <source>
        <dbReference type="SAM" id="MobiDB-lite"/>
    </source>
</evidence>
<dbReference type="EMBL" id="RCWJ01000001">
    <property type="protein sequence ID" value="RLQ86123.1"/>
    <property type="molecule type" value="Genomic_DNA"/>
</dbReference>
<name>A0A3L7J662_9MICO</name>
<accession>A0A3L7J662</accession>
<feature type="region of interest" description="Disordered" evidence="1">
    <location>
        <begin position="159"/>
        <end position="181"/>
    </location>
</feature>
<comment type="caution">
    <text evidence="3">The sequence shown here is derived from an EMBL/GenBank/DDBJ whole genome shotgun (WGS) entry which is preliminary data.</text>
</comment>
<keyword evidence="4" id="KW-1185">Reference proteome</keyword>
<evidence type="ECO:0000313" key="3">
    <source>
        <dbReference type="EMBL" id="RLQ86123.1"/>
    </source>
</evidence>
<dbReference type="Proteomes" id="UP000282460">
    <property type="component" value="Unassembled WGS sequence"/>
</dbReference>
<sequence>MSDRLIPAILVLGLLALLLTGMWLAWRARVKRDSGVSAGEPLPDSGIHPVVTTDVLYVATTHAGQPLERLAIRGLAFRARAELIVATEGVVLSVPGQEPIFLPAASIRSSRPATWTIDRVVESDGLIAITWRSGETDADSYVRVIDPAQHTSVLDALASLSSTGPDSSPPAPTTSTERKKS</sequence>
<evidence type="ECO:0000313" key="4">
    <source>
        <dbReference type="Proteomes" id="UP000282460"/>
    </source>
</evidence>